<dbReference type="EMBL" id="CAADFQ010000107">
    <property type="protein sequence ID" value="VFK35251.1"/>
    <property type="molecule type" value="Genomic_DNA"/>
</dbReference>
<sequence>MKCIRRKSGVCLRTNSLAKLYLKSTRHGAVLVTRNWKRESTREAERKINNPVFYKEGVVKIYQDLFINLHGYQVETLIETITSRCGEQWVRAYERENDVKALGENFYFFERSENENIKNAALALCYKSNDIWYVPNIIPLQLDHLSQDEYNRILNNFVEELLFPAIKDTPVSIKIIKDEIYLREVAGNEIHNLLTRFSAVANKSTGSSYPSDQKRWFAFICAVNNAGKEIRPDLLVHTLMEQGWAEDSSNDLAEEFEFAQELLNFYKEK</sequence>
<dbReference type="AlphaFoldDB" id="A0A450Y139"/>
<proteinExistence type="predicted"/>
<evidence type="ECO:0000313" key="1">
    <source>
        <dbReference type="EMBL" id="VFK35251.1"/>
    </source>
</evidence>
<reference evidence="1" key="1">
    <citation type="submission" date="2019-02" db="EMBL/GenBank/DDBJ databases">
        <authorList>
            <person name="Gruber-Vodicka R. H."/>
            <person name="Seah K. B. B."/>
        </authorList>
    </citation>
    <scope>NUCLEOTIDE SEQUENCE</scope>
    <source>
        <strain evidence="2">BECK_BZ198</strain>
        <strain evidence="1">BECK_BZ199</strain>
    </source>
</reference>
<organism evidence="1">
    <name type="scientific">Candidatus Kentrum sp. MB</name>
    <dbReference type="NCBI Taxonomy" id="2138164"/>
    <lineage>
        <taxon>Bacteria</taxon>
        <taxon>Pseudomonadati</taxon>
        <taxon>Pseudomonadota</taxon>
        <taxon>Gammaproteobacteria</taxon>
        <taxon>Candidatus Kentrum</taxon>
    </lineage>
</organism>
<protein>
    <submittedName>
        <fullName evidence="1">Uncharacterized protein</fullName>
    </submittedName>
</protein>
<accession>A0A450Y139</accession>
<evidence type="ECO:0000313" key="2">
    <source>
        <dbReference type="EMBL" id="VFK77201.1"/>
    </source>
</evidence>
<gene>
    <name evidence="2" type="ORF">BECKMB1821H_GA0114242_11097</name>
    <name evidence="1" type="ORF">BECKMB1821I_GA0114274_11077</name>
</gene>
<name>A0A450Y139_9GAMM</name>
<dbReference type="EMBL" id="CAADGH010000109">
    <property type="protein sequence ID" value="VFK77201.1"/>
    <property type="molecule type" value="Genomic_DNA"/>
</dbReference>